<name>A0A348W906_9RHOB</name>
<comment type="caution">
    <text evidence="2">The sequence shown here is derived from an EMBL/GenBank/DDBJ whole genome shotgun (WGS) entry which is preliminary data.</text>
</comment>
<feature type="domain" description="DUF4145" evidence="1">
    <location>
        <begin position="32"/>
        <end position="111"/>
    </location>
</feature>
<dbReference type="AlphaFoldDB" id="A0A348W906"/>
<evidence type="ECO:0000313" key="3">
    <source>
        <dbReference type="Proteomes" id="UP000264719"/>
    </source>
</evidence>
<dbReference type="InterPro" id="IPR025285">
    <property type="entry name" value="DUF4145"/>
</dbReference>
<sequence>MVVQIYPDLWEVDEIVPDKIRSYLSQAHQTLAAPDASVVMSASSIDAMLKDSGLTEGSLYARIEEAVAAGLLTQKMADWAHRVRLDANNPRHADQETPHMTREDARRAFDFANALTEYLYILPSRMPPEDG</sequence>
<dbReference type="Proteomes" id="UP000264719">
    <property type="component" value="Unassembled WGS sequence"/>
</dbReference>
<accession>A0A348W906</accession>
<evidence type="ECO:0000313" key="2">
    <source>
        <dbReference type="EMBL" id="HAR51018.1"/>
    </source>
</evidence>
<organism evidence="2 3">
    <name type="scientific">Roseovarius nubinhibens</name>
    <dbReference type="NCBI Taxonomy" id="314263"/>
    <lineage>
        <taxon>Bacteria</taxon>
        <taxon>Pseudomonadati</taxon>
        <taxon>Pseudomonadota</taxon>
        <taxon>Alphaproteobacteria</taxon>
        <taxon>Rhodobacterales</taxon>
        <taxon>Roseobacteraceae</taxon>
        <taxon>Roseovarius</taxon>
    </lineage>
</organism>
<protein>
    <recommendedName>
        <fullName evidence="1">DUF4145 domain-containing protein</fullName>
    </recommendedName>
</protein>
<gene>
    <name evidence="2" type="ORF">DCS45_03940</name>
</gene>
<dbReference type="EMBL" id="DMVW01000042">
    <property type="protein sequence ID" value="HAR51018.1"/>
    <property type="molecule type" value="Genomic_DNA"/>
</dbReference>
<evidence type="ECO:0000259" key="1">
    <source>
        <dbReference type="Pfam" id="PF13643"/>
    </source>
</evidence>
<dbReference type="Pfam" id="PF13643">
    <property type="entry name" value="DUF4145"/>
    <property type="match status" value="1"/>
</dbReference>
<reference evidence="2 3" key="1">
    <citation type="journal article" date="2018" name="Nat. Biotechnol.">
        <title>A standardized bacterial taxonomy based on genome phylogeny substantially revises the tree of life.</title>
        <authorList>
            <person name="Parks D.H."/>
            <person name="Chuvochina M."/>
            <person name="Waite D.W."/>
            <person name="Rinke C."/>
            <person name="Skarshewski A."/>
            <person name="Chaumeil P.A."/>
            <person name="Hugenholtz P."/>
        </authorList>
    </citation>
    <scope>NUCLEOTIDE SEQUENCE [LARGE SCALE GENOMIC DNA]</scope>
    <source>
        <strain evidence="2">UBA9169</strain>
    </source>
</reference>
<proteinExistence type="predicted"/>